<evidence type="ECO:0000313" key="3">
    <source>
        <dbReference type="Proteomes" id="UP001218188"/>
    </source>
</evidence>
<protein>
    <submittedName>
        <fullName evidence="2">Uncharacterized protein</fullName>
    </submittedName>
</protein>
<gene>
    <name evidence="2" type="ORF">C8F04DRAFT_1195753</name>
</gene>
<dbReference type="AlphaFoldDB" id="A0AAD6WRT8"/>
<evidence type="ECO:0000256" key="1">
    <source>
        <dbReference type="SAM" id="MobiDB-lite"/>
    </source>
</evidence>
<organism evidence="2 3">
    <name type="scientific">Mycena alexandri</name>
    <dbReference type="NCBI Taxonomy" id="1745969"/>
    <lineage>
        <taxon>Eukaryota</taxon>
        <taxon>Fungi</taxon>
        <taxon>Dikarya</taxon>
        <taxon>Basidiomycota</taxon>
        <taxon>Agaricomycotina</taxon>
        <taxon>Agaricomycetes</taxon>
        <taxon>Agaricomycetidae</taxon>
        <taxon>Agaricales</taxon>
        <taxon>Marasmiineae</taxon>
        <taxon>Mycenaceae</taxon>
        <taxon>Mycena</taxon>
    </lineage>
</organism>
<dbReference type="Proteomes" id="UP001218188">
    <property type="component" value="Unassembled WGS sequence"/>
</dbReference>
<name>A0AAD6WRT8_9AGAR</name>
<comment type="caution">
    <text evidence="2">The sequence shown here is derived from an EMBL/GenBank/DDBJ whole genome shotgun (WGS) entry which is preliminary data.</text>
</comment>
<feature type="region of interest" description="Disordered" evidence="1">
    <location>
        <begin position="112"/>
        <end position="144"/>
    </location>
</feature>
<feature type="region of interest" description="Disordered" evidence="1">
    <location>
        <begin position="256"/>
        <end position="344"/>
    </location>
</feature>
<accession>A0AAD6WRT8</accession>
<reference evidence="2" key="1">
    <citation type="submission" date="2023-03" db="EMBL/GenBank/DDBJ databases">
        <title>Massive genome expansion in bonnet fungi (Mycena s.s.) driven by repeated elements and novel gene families across ecological guilds.</title>
        <authorList>
            <consortium name="Lawrence Berkeley National Laboratory"/>
            <person name="Harder C.B."/>
            <person name="Miyauchi S."/>
            <person name="Viragh M."/>
            <person name="Kuo A."/>
            <person name="Thoen E."/>
            <person name="Andreopoulos B."/>
            <person name="Lu D."/>
            <person name="Skrede I."/>
            <person name="Drula E."/>
            <person name="Henrissat B."/>
            <person name="Morin E."/>
            <person name="Kohler A."/>
            <person name="Barry K."/>
            <person name="LaButti K."/>
            <person name="Morin E."/>
            <person name="Salamov A."/>
            <person name="Lipzen A."/>
            <person name="Mereny Z."/>
            <person name="Hegedus B."/>
            <person name="Baldrian P."/>
            <person name="Stursova M."/>
            <person name="Weitz H."/>
            <person name="Taylor A."/>
            <person name="Grigoriev I.V."/>
            <person name="Nagy L.G."/>
            <person name="Martin F."/>
            <person name="Kauserud H."/>
        </authorList>
    </citation>
    <scope>NUCLEOTIDE SEQUENCE</scope>
    <source>
        <strain evidence="2">CBHHK200</strain>
    </source>
</reference>
<keyword evidence="3" id="KW-1185">Reference proteome</keyword>
<dbReference type="EMBL" id="JARJCM010000239">
    <property type="protein sequence ID" value="KAJ7021216.1"/>
    <property type="molecule type" value="Genomic_DNA"/>
</dbReference>
<proteinExistence type="predicted"/>
<sequence length="392" mass="42387">MSNYLDIQLDPSLFAGLPGMQLETMGHGDDADYVYDPTNPIFSPTNPMVGSFGTNSGLSYPPPSPSLALARSRLAELEEDFPPSVPLPPRSLPLGDAPINLPRGAFLSSQADATKDNAPAASGKRQEPAAGRGAENQSGKKTRAQFGGRELIQLARAVVLLRPYFAPNKGVGDAWKALNLHLRDNSFPLDVKYTTLQTKAKALIKFKKDPECEDAKSVATHIKGDTAVLIASALEAMEAQYDEAKDKTDEAKLKLKEKSDADRTAGNAIRNSSLGTRKRRAPPPNTSPAPEEETPRKGKSAAALSATSSVESIDGDQAEGSQRKAKCRKTDRRSDAASSSSSADLVKIIEKDMQQREEQQRETTATMRAVLQESKEGRDRLMGILEKLIEKD</sequence>
<evidence type="ECO:0000313" key="2">
    <source>
        <dbReference type="EMBL" id="KAJ7021216.1"/>
    </source>
</evidence>